<proteinExistence type="inferred from homology"/>
<organism evidence="2 3">
    <name type="scientific">Peptostreptococcus russellii</name>
    <dbReference type="NCBI Taxonomy" id="215200"/>
    <lineage>
        <taxon>Bacteria</taxon>
        <taxon>Bacillati</taxon>
        <taxon>Bacillota</taxon>
        <taxon>Clostridia</taxon>
        <taxon>Peptostreptococcales</taxon>
        <taxon>Peptostreptococcaceae</taxon>
        <taxon>Peptostreptococcus</taxon>
    </lineage>
</organism>
<reference evidence="2 3" key="1">
    <citation type="submission" date="2016-10" db="EMBL/GenBank/DDBJ databases">
        <authorList>
            <person name="de Groot N.N."/>
        </authorList>
    </citation>
    <scope>NUCLEOTIDE SEQUENCE [LARGE SCALE GENOMIC DNA]</scope>
    <source>
        <strain evidence="2 3">Calf135</strain>
    </source>
</reference>
<dbReference type="AlphaFoldDB" id="A0A1H8FFU7"/>
<sequence>MENLGQIKISNDVIQTIAGFAALEVDGIDKSTSFTDKLFGNNGIKVEIDSDKASIDVELSVTFGQVIPEVCFKVQENIVNAVETMAGLKVSQVNVHVVSVELKKERDKKDNEK</sequence>
<dbReference type="PANTHER" id="PTHR34297">
    <property type="entry name" value="HYPOTHETICAL CYTOSOLIC PROTEIN-RELATED"/>
    <property type="match status" value="1"/>
</dbReference>
<evidence type="ECO:0000256" key="1">
    <source>
        <dbReference type="ARBA" id="ARBA00005721"/>
    </source>
</evidence>
<dbReference type="Proteomes" id="UP000199512">
    <property type="component" value="Unassembled WGS sequence"/>
</dbReference>
<protein>
    <submittedName>
        <fullName evidence="2">Uncharacterized conserved protein YloU, alkaline shock protein (Asp23) family</fullName>
    </submittedName>
</protein>
<dbReference type="STRING" id="215200.SAMN05216454_102106"/>
<dbReference type="EMBL" id="FODF01000002">
    <property type="protein sequence ID" value="SEN30480.1"/>
    <property type="molecule type" value="Genomic_DNA"/>
</dbReference>
<gene>
    <name evidence="2" type="ORF">SAMN05216454_102106</name>
</gene>
<accession>A0A1H8FFU7</accession>
<evidence type="ECO:0000313" key="3">
    <source>
        <dbReference type="Proteomes" id="UP000199512"/>
    </source>
</evidence>
<dbReference type="OrthoDB" id="9793465at2"/>
<keyword evidence="3" id="KW-1185">Reference proteome</keyword>
<evidence type="ECO:0000313" key="2">
    <source>
        <dbReference type="EMBL" id="SEN30480.1"/>
    </source>
</evidence>
<dbReference type="RefSeq" id="WP_091974044.1">
    <property type="nucleotide sequence ID" value="NZ_CAUWDX010000008.1"/>
</dbReference>
<dbReference type="Pfam" id="PF03780">
    <property type="entry name" value="Asp23"/>
    <property type="match status" value="1"/>
</dbReference>
<comment type="similarity">
    <text evidence="1">Belongs to the asp23 family.</text>
</comment>
<name>A0A1H8FFU7_9FIRM</name>
<dbReference type="InterPro" id="IPR005531">
    <property type="entry name" value="Asp23"/>
</dbReference>